<dbReference type="SUPFAM" id="SSF51735">
    <property type="entry name" value="NAD(P)-binding Rossmann-fold domains"/>
    <property type="match status" value="1"/>
</dbReference>
<dbReference type="Proteomes" id="UP001140453">
    <property type="component" value="Unassembled WGS sequence"/>
</dbReference>
<evidence type="ECO:0000313" key="6">
    <source>
        <dbReference type="Proteomes" id="UP001140453"/>
    </source>
</evidence>
<name>A0A9W9CYN3_9PEZI</name>
<reference evidence="5" key="1">
    <citation type="submission" date="2022-10" db="EMBL/GenBank/DDBJ databases">
        <title>Tapping the CABI collections for fungal endophytes: first genome assemblies for Collariella, Neodidymelliopsis, Ascochyta clinopodiicola, Didymella pomorum, Didymosphaeria variabile, Neocosmospora piperis and Neocucurbitaria cava.</title>
        <authorList>
            <person name="Hill R."/>
        </authorList>
    </citation>
    <scope>NUCLEOTIDE SEQUENCE</scope>
    <source>
        <strain evidence="5">IMI 355082</strain>
    </source>
</reference>
<dbReference type="Gene3D" id="3.40.50.720">
    <property type="entry name" value="NAD(P)-binding Rossmann-like Domain"/>
    <property type="match status" value="1"/>
</dbReference>
<dbReference type="OrthoDB" id="300709at2759"/>
<dbReference type="EMBL" id="JAPEVB010000002">
    <property type="protein sequence ID" value="KAJ4393716.1"/>
    <property type="molecule type" value="Genomic_DNA"/>
</dbReference>
<dbReference type="GO" id="GO:0016491">
    <property type="term" value="F:oxidoreductase activity"/>
    <property type="evidence" value="ECO:0007669"/>
    <property type="project" value="UniProtKB-KW"/>
</dbReference>
<evidence type="ECO:0000256" key="3">
    <source>
        <dbReference type="ARBA" id="ARBA00023002"/>
    </source>
</evidence>
<evidence type="ECO:0000259" key="4">
    <source>
        <dbReference type="Pfam" id="PF05368"/>
    </source>
</evidence>
<comment type="similarity">
    <text evidence="1">Belongs to the NmrA-type oxidoreductase family.</text>
</comment>
<keyword evidence="3" id="KW-0560">Oxidoreductase</keyword>
<keyword evidence="6" id="KW-1185">Reference proteome</keyword>
<dbReference type="InterPro" id="IPR051164">
    <property type="entry name" value="NmrA-like_oxidored"/>
</dbReference>
<sequence length="309" mass="34530">MERVVAVFGATGNQGGSVAKLLLRYPNEYKVRAVTRDPNSDAAVALHTKGAEVVQADMTIPSSLPKALEGCWGVFGVTNFYDVKIKDDPSSEEQQGKNLVDAAMAAGVECFLWSTLPSSHQISGGRFVSRIYEGKYHVDDYIREKNYPACFLYTGNFYENMILRSHMKFNASTDTIEFHQPIVNPDTKLAMLFVEKDLSGIAKAVFDQWDRKKAQLTHKYLYCTNARVSPNEILACVKKLSGKKAVYKRLEGTGWPDRDIMFQLYNECGMYGTKEIPDENVLALAVELHGIEDFVRSRLLPHLGLVAVG</sequence>
<feature type="domain" description="NmrA-like" evidence="4">
    <location>
        <begin position="2"/>
        <end position="253"/>
    </location>
</feature>
<organism evidence="5 6">
    <name type="scientific">Gnomoniopsis smithogilvyi</name>
    <dbReference type="NCBI Taxonomy" id="1191159"/>
    <lineage>
        <taxon>Eukaryota</taxon>
        <taxon>Fungi</taxon>
        <taxon>Dikarya</taxon>
        <taxon>Ascomycota</taxon>
        <taxon>Pezizomycotina</taxon>
        <taxon>Sordariomycetes</taxon>
        <taxon>Sordariomycetidae</taxon>
        <taxon>Diaporthales</taxon>
        <taxon>Gnomoniaceae</taxon>
        <taxon>Gnomoniopsis</taxon>
    </lineage>
</organism>
<comment type="caution">
    <text evidence="5">The sequence shown here is derived from an EMBL/GenBank/DDBJ whole genome shotgun (WGS) entry which is preliminary data.</text>
</comment>
<dbReference type="PANTHER" id="PTHR42748:SF30">
    <property type="entry name" value="NMRA-LIKE DOMAIN-CONTAINING PROTEIN"/>
    <property type="match status" value="1"/>
</dbReference>
<dbReference type="Gene3D" id="3.90.25.10">
    <property type="entry name" value="UDP-galactose 4-epimerase, domain 1"/>
    <property type="match status" value="1"/>
</dbReference>
<dbReference type="AlphaFoldDB" id="A0A9W9CYN3"/>
<protein>
    <recommendedName>
        <fullName evidence="4">NmrA-like domain-containing protein</fullName>
    </recommendedName>
</protein>
<keyword evidence="2" id="KW-0521">NADP</keyword>
<dbReference type="InterPro" id="IPR036291">
    <property type="entry name" value="NAD(P)-bd_dom_sf"/>
</dbReference>
<evidence type="ECO:0000313" key="5">
    <source>
        <dbReference type="EMBL" id="KAJ4393716.1"/>
    </source>
</evidence>
<accession>A0A9W9CYN3</accession>
<dbReference type="PANTHER" id="PTHR42748">
    <property type="entry name" value="NITROGEN METABOLITE REPRESSION PROTEIN NMRA FAMILY MEMBER"/>
    <property type="match status" value="1"/>
</dbReference>
<dbReference type="Pfam" id="PF05368">
    <property type="entry name" value="NmrA"/>
    <property type="match status" value="1"/>
</dbReference>
<proteinExistence type="inferred from homology"/>
<dbReference type="GO" id="GO:0005634">
    <property type="term" value="C:nucleus"/>
    <property type="evidence" value="ECO:0007669"/>
    <property type="project" value="TreeGrafter"/>
</dbReference>
<gene>
    <name evidence="5" type="ORF">N0V93_002931</name>
</gene>
<dbReference type="CDD" id="cd05251">
    <property type="entry name" value="NmrA_like_SDR_a"/>
    <property type="match status" value="1"/>
</dbReference>
<dbReference type="InterPro" id="IPR008030">
    <property type="entry name" value="NmrA-like"/>
</dbReference>
<evidence type="ECO:0000256" key="2">
    <source>
        <dbReference type="ARBA" id="ARBA00022857"/>
    </source>
</evidence>
<evidence type="ECO:0000256" key="1">
    <source>
        <dbReference type="ARBA" id="ARBA00006328"/>
    </source>
</evidence>